<comment type="caution">
    <text evidence="3">The sequence shown here is derived from an EMBL/GenBank/DDBJ whole genome shotgun (WGS) entry which is preliminary data.</text>
</comment>
<dbReference type="RefSeq" id="WP_038015437.1">
    <property type="nucleotide sequence ID" value="NZ_JPKR02000005.1"/>
</dbReference>
<dbReference type="CDD" id="cd06533">
    <property type="entry name" value="Glyco_transf_WecG_TagA"/>
    <property type="match status" value="1"/>
</dbReference>
<dbReference type="NCBIfam" id="NF002980">
    <property type="entry name" value="PRK03692.1"/>
    <property type="match status" value="1"/>
</dbReference>
<reference evidence="3" key="1">
    <citation type="submission" date="2014-12" db="EMBL/GenBank/DDBJ databases">
        <title>The draft genome of the Tatumella morbirosei type strain, LMG23360T isolated from pineapple rot.</title>
        <authorList>
            <person name="Smits T.H."/>
            <person name="Palmer M."/>
            <person name="Venter S.N."/>
            <person name="Duffy B."/>
            <person name="Steenkamp E.T."/>
            <person name="Chan W.Y."/>
            <person name="Coutinho T.A."/>
            <person name="Coetzee M.P."/>
            <person name="De Maayer P."/>
        </authorList>
    </citation>
    <scope>NUCLEOTIDE SEQUENCE [LARGE SCALE GENOMIC DNA]</scope>
    <source>
        <strain evidence="3">LMG 23360</strain>
    </source>
</reference>
<dbReference type="InterPro" id="IPR004629">
    <property type="entry name" value="WecG_TagA_CpsF"/>
</dbReference>
<dbReference type="AlphaFoldDB" id="A0A095TTP4"/>
<dbReference type="OrthoDB" id="9808602at2"/>
<evidence type="ECO:0000313" key="4">
    <source>
        <dbReference type="Proteomes" id="UP000029577"/>
    </source>
</evidence>
<keyword evidence="1" id="KW-0328">Glycosyltransferase</keyword>
<dbReference type="GO" id="GO:0016758">
    <property type="term" value="F:hexosyltransferase activity"/>
    <property type="evidence" value="ECO:0007669"/>
    <property type="project" value="TreeGrafter"/>
</dbReference>
<dbReference type="Proteomes" id="UP000029577">
    <property type="component" value="Unassembled WGS sequence"/>
</dbReference>
<evidence type="ECO:0000313" key="3">
    <source>
        <dbReference type="EMBL" id="KGD80146.1"/>
    </source>
</evidence>
<organism evidence="3 4">
    <name type="scientific">Tatumella morbirosei</name>
    <dbReference type="NCBI Taxonomy" id="642227"/>
    <lineage>
        <taxon>Bacteria</taxon>
        <taxon>Pseudomonadati</taxon>
        <taxon>Pseudomonadota</taxon>
        <taxon>Gammaproteobacteria</taxon>
        <taxon>Enterobacterales</taxon>
        <taxon>Erwiniaceae</taxon>
        <taxon>Tatumella</taxon>
    </lineage>
</organism>
<keyword evidence="2 3" id="KW-0808">Transferase</keyword>
<name>A0A095TTP4_9GAMM</name>
<protein>
    <submittedName>
        <fullName evidence="3">UDP-N-acetyl-D-mannosaminuronic acid transferase</fullName>
    </submittedName>
</protein>
<keyword evidence="4" id="KW-1185">Reference proteome</keyword>
<evidence type="ECO:0000256" key="1">
    <source>
        <dbReference type="ARBA" id="ARBA00022676"/>
    </source>
</evidence>
<dbReference type="NCBIfam" id="TIGR00696">
    <property type="entry name" value="wecG_tagA_cpsF"/>
    <property type="match status" value="1"/>
</dbReference>
<dbReference type="PANTHER" id="PTHR34136:SF1">
    <property type="entry name" value="UDP-N-ACETYL-D-MANNOSAMINURONIC ACID TRANSFERASE"/>
    <property type="match status" value="1"/>
</dbReference>
<proteinExistence type="predicted"/>
<dbReference type="Pfam" id="PF03808">
    <property type="entry name" value="Glyco_tran_WecG"/>
    <property type="match status" value="1"/>
</dbReference>
<dbReference type="PANTHER" id="PTHR34136">
    <property type="match status" value="1"/>
</dbReference>
<dbReference type="EMBL" id="JPKR02000005">
    <property type="protein sequence ID" value="KGD80146.1"/>
    <property type="molecule type" value="Genomic_DNA"/>
</dbReference>
<accession>A0A095TTP4</accession>
<sequence length="246" mass="28305">MNKYPGSPPYRIRGVSLYGFRSVKQFADFLLPPDKPRRGMLVAINAEKILSAEKDPLLQDILSEAEFNYADGISIVRSVRKKYPGSDIQRVAGVDLWQELMQQAAERQIPVYLLGGKPEVLRQTCDKLHRLWPLNIAGSQDGYFSEQQTEAVIQNIADSGAKIVTVAMGSPRQELFIRRCRAVYPDALYMGVGGTYDVFCGVVKRAPAIWQQLGLEWLYRLIKQPSRWRRQWQLLRYQKYHWRGDL</sequence>
<gene>
    <name evidence="3" type="ORF">HA49_00285</name>
</gene>
<evidence type="ECO:0000256" key="2">
    <source>
        <dbReference type="ARBA" id="ARBA00022679"/>
    </source>
</evidence>
<dbReference type="STRING" id="642227.HA49_00285"/>
<dbReference type="eggNOG" id="COG1922">
    <property type="taxonomic scope" value="Bacteria"/>
</dbReference>